<comment type="caution">
    <text evidence="1">The sequence shown here is derived from an EMBL/GenBank/DDBJ whole genome shotgun (WGS) entry which is preliminary data.</text>
</comment>
<dbReference type="RefSeq" id="WP_179720725.1">
    <property type="nucleotide sequence ID" value="NZ_JACBZT010000001.1"/>
</dbReference>
<dbReference type="Proteomes" id="UP000541969">
    <property type="component" value="Unassembled WGS sequence"/>
</dbReference>
<name>A0A853CP37_9ACTN</name>
<accession>A0A853CP37</accession>
<dbReference type="AlphaFoldDB" id="A0A853CP37"/>
<dbReference type="EMBL" id="JACBZT010000001">
    <property type="protein sequence ID" value="NYJ08272.1"/>
    <property type="molecule type" value="Genomic_DNA"/>
</dbReference>
<keyword evidence="2" id="KW-1185">Reference proteome</keyword>
<sequence>MTDGCDLWDRTQEAGRGVVAAFDRVLGAPSDRTRVAAAPELLRAVRAFLTLRLVAVTGDRRRAFPLSVPPAGRETVAALWAEVFWAARTQAEDDDSGVLEATDASIRGLLALEPADLARRESVRAWRERLAAVEETFAGLEVQAQAALDVRREAF</sequence>
<protein>
    <submittedName>
        <fullName evidence="1">Uncharacterized protein</fullName>
    </submittedName>
</protein>
<proteinExistence type="predicted"/>
<reference evidence="1 2" key="1">
    <citation type="submission" date="2020-07" db="EMBL/GenBank/DDBJ databases">
        <title>Sequencing the genomes of 1000 actinobacteria strains.</title>
        <authorList>
            <person name="Klenk H.-P."/>
        </authorList>
    </citation>
    <scope>NUCLEOTIDE SEQUENCE [LARGE SCALE GENOMIC DNA]</scope>
    <source>
        <strain evidence="1 2">DSM 104001</strain>
    </source>
</reference>
<organism evidence="1 2">
    <name type="scientific">Petropleomorpha daqingensis</name>
    <dbReference type="NCBI Taxonomy" id="2026353"/>
    <lineage>
        <taxon>Bacteria</taxon>
        <taxon>Bacillati</taxon>
        <taxon>Actinomycetota</taxon>
        <taxon>Actinomycetes</taxon>
        <taxon>Geodermatophilales</taxon>
        <taxon>Geodermatophilaceae</taxon>
        <taxon>Petropleomorpha</taxon>
    </lineage>
</organism>
<evidence type="ECO:0000313" key="2">
    <source>
        <dbReference type="Proteomes" id="UP000541969"/>
    </source>
</evidence>
<gene>
    <name evidence="1" type="ORF">GGQ55_004550</name>
</gene>
<evidence type="ECO:0000313" key="1">
    <source>
        <dbReference type="EMBL" id="NYJ08272.1"/>
    </source>
</evidence>